<feature type="domain" description="Zn(2)-C6 fungal-type" evidence="8">
    <location>
        <begin position="52"/>
        <end position="81"/>
    </location>
</feature>
<feature type="compositionally biased region" description="Basic residues" evidence="7">
    <location>
        <begin position="39"/>
        <end position="49"/>
    </location>
</feature>
<keyword evidence="3" id="KW-0805">Transcription regulation</keyword>
<dbReference type="Gene3D" id="4.10.240.10">
    <property type="entry name" value="Zn(2)-C6 fungal-type DNA-binding domain"/>
    <property type="match status" value="1"/>
</dbReference>
<evidence type="ECO:0000256" key="5">
    <source>
        <dbReference type="ARBA" id="ARBA00023163"/>
    </source>
</evidence>
<feature type="region of interest" description="Disordered" evidence="7">
    <location>
        <begin position="600"/>
        <end position="669"/>
    </location>
</feature>
<keyword evidence="1" id="KW-0479">Metal-binding</keyword>
<dbReference type="RefSeq" id="XP_060300969.1">
    <property type="nucleotide sequence ID" value="XM_060436865.1"/>
</dbReference>
<dbReference type="PROSITE" id="PS00463">
    <property type="entry name" value="ZN2_CY6_FUNGAL_1"/>
    <property type="match status" value="1"/>
</dbReference>
<dbReference type="InterPro" id="IPR052360">
    <property type="entry name" value="Transcr_Regulatory_Proteins"/>
</dbReference>
<keyword evidence="10" id="KW-1185">Reference proteome</keyword>
<evidence type="ECO:0000256" key="2">
    <source>
        <dbReference type="ARBA" id="ARBA00022833"/>
    </source>
</evidence>
<protein>
    <recommendedName>
        <fullName evidence="8">Zn(2)-C6 fungal-type domain-containing protein</fullName>
    </recommendedName>
</protein>
<dbReference type="PANTHER" id="PTHR36206:SF4">
    <property type="entry name" value="HYPOTHETICAL CONSERVED PROTEIN (EUROFUNG)-RELATED"/>
    <property type="match status" value="1"/>
</dbReference>
<evidence type="ECO:0000256" key="7">
    <source>
        <dbReference type="SAM" id="MobiDB-lite"/>
    </source>
</evidence>
<dbReference type="InterPro" id="IPR036864">
    <property type="entry name" value="Zn2-C6_fun-type_DNA-bd_sf"/>
</dbReference>
<comment type="caution">
    <text evidence="9">The sequence shown here is derived from an EMBL/GenBank/DDBJ whole genome shotgun (WGS) entry which is preliminary data.</text>
</comment>
<evidence type="ECO:0000256" key="3">
    <source>
        <dbReference type="ARBA" id="ARBA00023015"/>
    </source>
</evidence>
<dbReference type="InterPro" id="IPR021858">
    <property type="entry name" value="Fun_TF"/>
</dbReference>
<dbReference type="PROSITE" id="PS50048">
    <property type="entry name" value="ZN2_CY6_FUNGAL_2"/>
    <property type="match status" value="1"/>
</dbReference>
<dbReference type="GeneID" id="85320135"/>
<dbReference type="CDD" id="cd00067">
    <property type="entry name" value="GAL4"/>
    <property type="match status" value="1"/>
</dbReference>
<evidence type="ECO:0000313" key="9">
    <source>
        <dbReference type="EMBL" id="KAK0728114.1"/>
    </source>
</evidence>
<evidence type="ECO:0000256" key="1">
    <source>
        <dbReference type="ARBA" id="ARBA00022723"/>
    </source>
</evidence>
<feature type="region of interest" description="Disordered" evidence="7">
    <location>
        <begin position="1"/>
        <end position="58"/>
    </location>
</feature>
<gene>
    <name evidence="9" type="ORF">B0T26DRAFT_636792</name>
</gene>
<evidence type="ECO:0000256" key="4">
    <source>
        <dbReference type="ARBA" id="ARBA00023125"/>
    </source>
</evidence>
<feature type="compositionally biased region" description="Low complexity" evidence="7">
    <location>
        <begin position="1"/>
        <end position="12"/>
    </location>
</feature>
<dbReference type="Proteomes" id="UP001172101">
    <property type="component" value="Unassembled WGS sequence"/>
</dbReference>
<dbReference type="SUPFAM" id="SSF57701">
    <property type="entry name" value="Zn2/Cys6 DNA-binding domain"/>
    <property type="match status" value="1"/>
</dbReference>
<evidence type="ECO:0000259" key="8">
    <source>
        <dbReference type="PROSITE" id="PS50048"/>
    </source>
</evidence>
<feature type="compositionally biased region" description="Low complexity" evidence="7">
    <location>
        <begin position="652"/>
        <end position="663"/>
    </location>
</feature>
<dbReference type="Pfam" id="PF11951">
    <property type="entry name" value="Fungal_trans_2"/>
    <property type="match status" value="1"/>
</dbReference>
<dbReference type="AlphaFoldDB" id="A0AA40B5K4"/>
<dbReference type="GO" id="GO:0003677">
    <property type="term" value="F:DNA binding"/>
    <property type="evidence" value="ECO:0007669"/>
    <property type="project" value="UniProtKB-KW"/>
</dbReference>
<dbReference type="InterPro" id="IPR001138">
    <property type="entry name" value="Zn2Cys6_DnaBD"/>
</dbReference>
<keyword evidence="5" id="KW-0804">Transcription</keyword>
<evidence type="ECO:0000313" key="10">
    <source>
        <dbReference type="Proteomes" id="UP001172101"/>
    </source>
</evidence>
<keyword evidence="2" id="KW-0862">Zinc</keyword>
<reference evidence="9" key="1">
    <citation type="submission" date="2023-06" db="EMBL/GenBank/DDBJ databases">
        <title>Genome-scale phylogeny and comparative genomics of the fungal order Sordariales.</title>
        <authorList>
            <consortium name="Lawrence Berkeley National Laboratory"/>
            <person name="Hensen N."/>
            <person name="Bonometti L."/>
            <person name="Westerberg I."/>
            <person name="Brannstrom I.O."/>
            <person name="Guillou S."/>
            <person name="Cros-Aarteil S."/>
            <person name="Calhoun S."/>
            <person name="Haridas S."/>
            <person name="Kuo A."/>
            <person name="Mondo S."/>
            <person name="Pangilinan J."/>
            <person name="Riley R."/>
            <person name="LaButti K."/>
            <person name="Andreopoulos B."/>
            <person name="Lipzen A."/>
            <person name="Chen C."/>
            <person name="Yanf M."/>
            <person name="Daum C."/>
            <person name="Ng V."/>
            <person name="Clum A."/>
            <person name="Steindorff A."/>
            <person name="Ohm R."/>
            <person name="Martin F."/>
            <person name="Silar P."/>
            <person name="Natvig D."/>
            <person name="Lalanne C."/>
            <person name="Gautier V."/>
            <person name="Ament-velasquez S.L."/>
            <person name="Kruys A."/>
            <person name="Hutchinson M.I."/>
            <person name="Powell A.J."/>
            <person name="Barry K."/>
            <person name="Miller A.N."/>
            <person name="Grigoriev I.V."/>
            <person name="Debuchy R."/>
            <person name="Gladieux P."/>
            <person name="Thoren M.H."/>
            <person name="Johannesson H."/>
        </authorList>
    </citation>
    <scope>NUCLEOTIDE SEQUENCE</scope>
    <source>
        <strain evidence="9">SMH2392-1A</strain>
    </source>
</reference>
<feature type="compositionally biased region" description="Low complexity" evidence="7">
    <location>
        <begin position="614"/>
        <end position="629"/>
    </location>
</feature>
<feature type="compositionally biased region" description="Polar residues" evidence="7">
    <location>
        <begin position="25"/>
        <end position="35"/>
    </location>
</feature>
<dbReference type="PANTHER" id="PTHR36206">
    <property type="entry name" value="ASPERCRYPTIN BIOSYNTHESIS CLUSTER-SPECIFIC TRANSCRIPTION REGULATOR ATNN-RELATED"/>
    <property type="match status" value="1"/>
</dbReference>
<organism evidence="9 10">
    <name type="scientific">Lasiosphaeria miniovina</name>
    <dbReference type="NCBI Taxonomy" id="1954250"/>
    <lineage>
        <taxon>Eukaryota</taxon>
        <taxon>Fungi</taxon>
        <taxon>Dikarya</taxon>
        <taxon>Ascomycota</taxon>
        <taxon>Pezizomycotina</taxon>
        <taxon>Sordariomycetes</taxon>
        <taxon>Sordariomycetidae</taxon>
        <taxon>Sordariales</taxon>
        <taxon>Lasiosphaeriaceae</taxon>
        <taxon>Lasiosphaeria</taxon>
    </lineage>
</organism>
<name>A0AA40B5K4_9PEZI</name>
<proteinExistence type="predicted"/>
<accession>A0AA40B5K4</accession>
<sequence length="724" mass="79931">MSSSSSSSLSLSPGRRPSAGAPLSPASTVSGTPTDASKPKRARTSKPKVKTGCNNCKQRRIKCDEKRPSCANCLRSKKSCTGYPPPSRSARPFEEIRIAPKPLAAASAPPPGREPIQLPPRRVAKYQRRTTLPPLTPSTPSSAVAILHTPSTTLPFDETEGLYYRLFREHTANELSGFFDSAFWERTVLQECHSQAAIRHAVVALGALYKTLEQSTESPPGSPAGDGNFVDRALRHWEMAVRQYSNACNSLVLAKSAESTSHRTRLMASVLLACFDSFIGDHKQAIVQVQNGLALLEILRAERRRAFVPKPEEPVEEELIQIFTRLAIQAKSYDMAFHFPHPYVVCLTTAAQAQDPSSPSSEGASPVSLHQDPIPGRFTSVLEARLAWDTLAERILRFTETMFMHTQNQIMGVLPQSLRQYGGQFKKDIDSWSDAFEPILASRTAPGVSSQEKAGVAVLKMTQVMGQILFLMTFSDTEMQFDSFTSQFKAIVDLAIEVVGDEERRAAAKRCPDPRYCRHRRRQDADIFGGHEYAACHIKPSFSADLGIVPPLFVVATKCRNGLIRRQAIQLLRSSSRREGMWDSELTARIGTWIAEVEETEDAPSPVDNFVKQSPSRPSTSGSSTRLGSTIDFGDMALGPGGNAKWESGRRGSPASNSANAGSIFSRPPRVAVPEEKRIPEEKRVMVRAVEFDLRERYAFVQLGSRELPTGTLDTKTRVTKIWW</sequence>
<keyword evidence="6" id="KW-0539">Nucleus</keyword>
<dbReference type="GO" id="GO:0000981">
    <property type="term" value="F:DNA-binding transcription factor activity, RNA polymerase II-specific"/>
    <property type="evidence" value="ECO:0007669"/>
    <property type="project" value="InterPro"/>
</dbReference>
<keyword evidence="4" id="KW-0238">DNA-binding</keyword>
<dbReference type="SMART" id="SM00066">
    <property type="entry name" value="GAL4"/>
    <property type="match status" value="1"/>
</dbReference>
<dbReference type="EMBL" id="JAUIRO010000002">
    <property type="protein sequence ID" value="KAK0728114.1"/>
    <property type="molecule type" value="Genomic_DNA"/>
</dbReference>
<dbReference type="Pfam" id="PF00172">
    <property type="entry name" value="Zn_clus"/>
    <property type="match status" value="1"/>
</dbReference>
<evidence type="ECO:0000256" key="6">
    <source>
        <dbReference type="ARBA" id="ARBA00023242"/>
    </source>
</evidence>
<dbReference type="GO" id="GO:0008270">
    <property type="term" value="F:zinc ion binding"/>
    <property type="evidence" value="ECO:0007669"/>
    <property type="project" value="InterPro"/>
</dbReference>